<feature type="region of interest" description="Disordered" evidence="1">
    <location>
        <begin position="362"/>
        <end position="391"/>
    </location>
</feature>
<dbReference type="EMBL" id="LJSK01000093">
    <property type="protein sequence ID" value="KPI87309.1"/>
    <property type="molecule type" value="Genomic_DNA"/>
</dbReference>
<sequence length="722" mass="76287">MVGSHASPRGGTAAPPRSAASCSSNRTAALTNVTHGRGNNNRIVGTRGVGGAKASASPPGQTRLTAPLRGRWTAEAIAPELHGRRAAAWIAVWDIGSVARRVNFLETLKALHSDSNSNALEEDLGDAAPLLFARLTSWWKLRYGTWAMEVSSAAKATAAASLKSSTEKSDPAVAATSGSSTIAAAKVTDEATAAAVPSSPPPSTSSSEVLVQVEAITVFVRGSRYLLQFVEGGGAAALCDCLEVISSIASSPSLPTGPSAAAAGSSDAVDVMKGYVRERRAITLLLLHIANSGRVYREMVGDEENLLHILHALLRETDTTVANPITELLAVLGKGHPQLSTTVQAGLFRVLGAALLPHEDAKKSTRAAGAATEATGQPSPSSQFTSLTPSSEHSTSEVVVLSTARAIRALQLQAEQQHYRQFPAASTGGGVGGGRSSVVESMLTNTASSVAGMIDYVPIVGLDNTVTANSFAAVNATGVDLSRNPSLDPLLRPFTVAEFLDTLFLLALDERHTAYRVEGNELLNLAAKNIHLTPKILTRCLDVVDDDAHTLECGGEGEGEREGVDSGISLSRLRRQRRQLSCGRAAVLILISRPMTSGRRDLLLNLVAQRGGNLTLLKYLRLTQHGDTAAVVDCCHALQFIARASMELQRRRLGQQRKSSVSSPLNEQRQSKTSEAVLLRMTEGIQSALGEATFQLLLFQELSEDDCMAILRSARAVVVRTE</sequence>
<keyword evidence="3" id="KW-1185">Reference proteome</keyword>
<accession>A0A0N0P679</accession>
<dbReference type="PANTHER" id="PTHR34258">
    <property type="entry name" value="ARMADILLO-LIKE HELICAL DOMAIN CONTAINING PROTEIN 1"/>
    <property type="match status" value="1"/>
</dbReference>
<proteinExistence type="predicted"/>
<dbReference type="OrthoDB" id="278163at2759"/>
<feature type="compositionally biased region" description="Low complexity" evidence="1">
    <location>
        <begin position="13"/>
        <end position="24"/>
    </location>
</feature>
<evidence type="ECO:0000313" key="3">
    <source>
        <dbReference type="Proteomes" id="UP000038009"/>
    </source>
</evidence>
<comment type="caution">
    <text evidence="2">The sequence shown here is derived from an EMBL/GenBank/DDBJ whole genome shotgun (WGS) entry which is preliminary data.</text>
</comment>
<dbReference type="Proteomes" id="UP000038009">
    <property type="component" value="Unassembled WGS sequence"/>
</dbReference>
<reference evidence="2 3" key="1">
    <citation type="journal article" date="2015" name="PLoS Pathog.">
        <title>Leptomonas seymouri: Adaptations to the Dixenous Life Cycle Analyzed by Genome Sequencing, Transcriptome Profiling and Co-infection with Leishmania donovani.</title>
        <authorList>
            <person name="Kraeva N."/>
            <person name="Butenko A."/>
            <person name="Hlavacova J."/>
            <person name="Kostygov A."/>
            <person name="Myskova J."/>
            <person name="Grybchuk D."/>
            <person name="Lestinova T."/>
            <person name="Votypka J."/>
            <person name="Volf P."/>
            <person name="Opperdoes F."/>
            <person name="Flegontov P."/>
            <person name="Lukes J."/>
            <person name="Yurchenko V."/>
        </authorList>
    </citation>
    <scope>NUCLEOTIDE SEQUENCE [LARGE SCALE GENOMIC DNA]</scope>
    <source>
        <strain evidence="2 3">ATCC 30220</strain>
    </source>
</reference>
<feature type="compositionally biased region" description="Polar residues" evidence="1">
    <location>
        <begin position="656"/>
        <end position="673"/>
    </location>
</feature>
<dbReference type="InterPro" id="IPR041090">
    <property type="entry name" value="DUF5578"/>
</dbReference>
<name>A0A0N0P679_LEPSE</name>
<evidence type="ECO:0000256" key="1">
    <source>
        <dbReference type="SAM" id="MobiDB-lite"/>
    </source>
</evidence>
<gene>
    <name evidence="2" type="ORF">ABL78_3592</name>
</gene>
<dbReference type="PANTHER" id="PTHR34258:SF1">
    <property type="entry name" value="ARMADILLO-LIKE HELICAL DOMAIN CONTAINING PROTEIN 1"/>
    <property type="match status" value="1"/>
</dbReference>
<protein>
    <submittedName>
        <fullName evidence="2">Uncharacterized protein</fullName>
    </submittedName>
</protein>
<feature type="compositionally biased region" description="Low complexity" evidence="1">
    <location>
        <begin position="367"/>
        <end position="376"/>
    </location>
</feature>
<feature type="compositionally biased region" description="Polar residues" evidence="1">
    <location>
        <begin position="377"/>
        <end position="391"/>
    </location>
</feature>
<dbReference type="OMA" id="CCHALQF"/>
<feature type="region of interest" description="Disordered" evidence="1">
    <location>
        <begin position="653"/>
        <end position="673"/>
    </location>
</feature>
<organism evidence="2 3">
    <name type="scientific">Leptomonas seymouri</name>
    <dbReference type="NCBI Taxonomy" id="5684"/>
    <lineage>
        <taxon>Eukaryota</taxon>
        <taxon>Discoba</taxon>
        <taxon>Euglenozoa</taxon>
        <taxon>Kinetoplastea</taxon>
        <taxon>Metakinetoplastina</taxon>
        <taxon>Trypanosomatida</taxon>
        <taxon>Trypanosomatidae</taxon>
        <taxon>Leishmaniinae</taxon>
        <taxon>Leptomonas</taxon>
    </lineage>
</organism>
<dbReference type="AlphaFoldDB" id="A0A0N0P679"/>
<dbReference type="VEuPathDB" id="TriTrypDB:Lsey_0093_0050"/>
<feature type="region of interest" description="Disordered" evidence="1">
    <location>
        <begin position="1"/>
        <end position="25"/>
    </location>
</feature>
<evidence type="ECO:0000313" key="2">
    <source>
        <dbReference type="EMBL" id="KPI87309.1"/>
    </source>
</evidence>